<dbReference type="PANTHER" id="PTHR21561:SF12">
    <property type="entry name" value="INO80 COMPLEX SUBUNIT B"/>
    <property type="match status" value="1"/>
</dbReference>
<dbReference type="OMA" id="FISHPAM"/>
<name>A0A1Y2FKF8_PROLT</name>
<reference evidence="3 4" key="1">
    <citation type="submission" date="2016-07" db="EMBL/GenBank/DDBJ databases">
        <title>Pervasive Adenine N6-methylation of Active Genes in Fungi.</title>
        <authorList>
            <consortium name="DOE Joint Genome Institute"/>
            <person name="Mondo S.J."/>
            <person name="Dannebaum R.O."/>
            <person name="Kuo R.C."/>
            <person name="Labutti K."/>
            <person name="Haridas S."/>
            <person name="Kuo A."/>
            <person name="Salamov A."/>
            <person name="Ahrendt S.R."/>
            <person name="Lipzen A."/>
            <person name="Sullivan W."/>
            <person name="Andreopoulos W.B."/>
            <person name="Clum A."/>
            <person name="Lindquist E."/>
            <person name="Daum C."/>
            <person name="Ramamoorthy G.K."/>
            <person name="Gryganskyi A."/>
            <person name="Culley D."/>
            <person name="Magnuson J.K."/>
            <person name="James T.Y."/>
            <person name="O'Malley M.A."/>
            <person name="Stajich J.E."/>
            <person name="Spatafora J.W."/>
            <person name="Visel A."/>
            <person name="Grigoriev I.V."/>
        </authorList>
    </citation>
    <scope>NUCLEOTIDE SEQUENCE [LARGE SCALE GENOMIC DNA]</scope>
    <source>
        <strain evidence="3 4">12-1054</strain>
    </source>
</reference>
<feature type="region of interest" description="Disordered" evidence="1">
    <location>
        <begin position="166"/>
        <end position="188"/>
    </location>
</feature>
<dbReference type="Proteomes" id="UP000193685">
    <property type="component" value="Unassembled WGS sequence"/>
</dbReference>
<dbReference type="SMART" id="SM01406">
    <property type="entry name" value="PAPA-1"/>
    <property type="match status" value="1"/>
</dbReference>
<keyword evidence="4" id="KW-1185">Reference proteome</keyword>
<evidence type="ECO:0000259" key="2">
    <source>
        <dbReference type="SMART" id="SM01406"/>
    </source>
</evidence>
<gene>
    <name evidence="3" type="ORF">BCR37DRAFT_267140</name>
</gene>
<dbReference type="InterPro" id="IPR029523">
    <property type="entry name" value="INO80B/Ies2"/>
</dbReference>
<evidence type="ECO:0000256" key="1">
    <source>
        <dbReference type="SAM" id="MobiDB-lite"/>
    </source>
</evidence>
<evidence type="ECO:0000313" key="4">
    <source>
        <dbReference type="Proteomes" id="UP000193685"/>
    </source>
</evidence>
<dbReference type="GO" id="GO:0031011">
    <property type="term" value="C:Ino80 complex"/>
    <property type="evidence" value="ECO:0007669"/>
    <property type="project" value="InterPro"/>
</dbReference>
<sequence length="276" mass="30448">METRKRNKRQIDFSSSENEEEPEPPVQYKVKRVILRQPSAPNAPAAPPPAAKAAARPAADVLDLDGDDTSELSEADSLDEEEPELDEEMLEDEPDLQGASDYDDPDEDEEDILRTMMKPMIDKSKKTKRQKARDAALESGEQSAGLWSLPTGRETVKPVLTAEEAALRKSENARKRKNQNEKKLEEEKQETINRLLNKQATKARGAVYKASVNEALDDDDEMAPTVRATRPLPRGMVRYVSNKEGSTVSLPSEALGHPMTVSLFGPAPVAVGEKAS</sequence>
<dbReference type="GeneID" id="63783360"/>
<dbReference type="PANTHER" id="PTHR21561">
    <property type="entry name" value="INO80 COMPLEX SUBUNIT B"/>
    <property type="match status" value="1"/>
</dbReference>
<feature type="region of interest" description="Disordered" evidence="1">
    <location>
        <begin position="1"/>
        <end position="152"/>
    </location>
</feature>
<dbReference type="EMBL" id="MCFI01000006">
    <property type="protein sequence ID" value="ORY84438.1"/>
    <property type="molecule type" value="Genomic_DNA"/>
</dbReference>
<dbReference type="RefSeq" id="XP_040726456.1">
    <property type="nucleotide sequence ID" value="XM_040866761.1"/>
</dbReference>
<organism evidence="3 4">
    <name type="scientific">Protomyces lactucae-debilis</name>
    <dbReference type="NCBI Taxonomy" id="2754530"/>
    <lineage>
        <taxon>Eukaryota</taxon>
        <taxon>Fungi</taxon>
        <taxon>Dikarya</taxon>
        <taxon>Ascomycota</taxon>
        <taxon>Taphrinomycotina</taxon>
        <taxon>Taphrinomycetes</taxon>
        <taxon>Taphrinales</taxon>
        <taxon>Protomycetaceae</taxon>
        <taxon>Protomyces</taxon>
    </lineage>
</organism>
<protein>
    <submittedName>
        <fullName evidence="3">PAPA-1-like conserved region-domain-containing protein</fullName>
    </submittedName>
</protein>
<feature type="domain" description="INO80 complex subunit B-like conserved region" evidence="2">
    <location>
        <begin position="164"/>
        <end position="254"/>
    </location>
</feature>
<dbReference type="GO" id="GO:0006338">
    <property type="term" value="P:chromatin remodeling"/>
    <property type="evidence" value="ECO:0007669"/>
    <property type="project" value="InterPro"/>
</dbReference>
<evidence type="ECO:0000313" key="3">
    <source>
        <dbReference type="EMBL" id="ORY84438.1"/>
    </source>
</evidence>
<proteinExistence type="predicted"/>
<comment type="caution">
    <text evidence="3">The sequence shown here is derived from an EMBL/GenBank/DDBJ whole genome shotgun (WGS) entry which is preliminary data.</text>
</comment>
<dbReference type="InterPro" id="IPR006880">
    <property type="entry name" value="INO80B_C"/>
</dbReference>
<dbReference type="Pfam" id="PF04795">
    <property type="entry name" value="PAPA-1"/>
    <property type="match status" value="1"/>
</dbReference>
<accession>A0A1Y2FKF8</accession>
<feature type="compositionally biased region" description="Acidic residues" evidence="1">
    <location>
        <begin position="62"/>
        <end position="111"/>
    </location>
</feature>
<dbReference type="OrthoDB" id="2021186at2759"/>
<dbReference type="STRING" id="56484.A0A1Y2FKF8"/>
<dbReference type="AlphaFoldDB" id="A0A1Y2FKF8"/>